<keyword evidence="3" id="KW-1185">Reference proteome</keyword>
<dbReference type="Gene3D" id="3.40.630.30">
    <property type="match status" value="1"/>
</dbReference>
<dbReference type="Pfam" id="PF00583">
    <property type="entry name" value="Acetyltransf_1"/>
    <property type="match status" value="1"/>
</dbReference>
<proteinExistence type="predicted"/>
<dbReference type="InterPro" id="IPR016181">
    <property type="entry name" value="Acyl_CoA_acyltransferase"/>
</dbReference>
<reference evidence="2 3" key="1">
    <citation type="submission" date="2019-04" db="EMBL/GenBank/DDBJ databases">
        <title>Natronospirillum operosus gen. nov., sp. nov., a haloalkaliphilic satellite isolated from decaying biomass of laboratory culture of cyanobacterium Geitlerinema sp. and proposal of Natronospirillaceae fam. nov. and Saccharospirillaceae fam. nov.</title>
        <authorList>
            <person name="Kevbrin V."/>
            <person name="Boltyanskaya Y."/>
            <person name="Koziaeva V."/>
            <person name="Grouzdev D.S."/>
            <person name="Park M."/>
            <person name="Cho J."/>
        </authorList>
    </citation>
    <scope>NUCLEOTIDE SEQUENCE [LARGE SCALE GENOMIC DNA]</scope>
    <source>
        <strain evidence="2 3">G-116</strain>
    </source>
</reference>
<accession>A0A4Z0WDB7</accession>
<name>A0A4Z0WDB7_9GAMM</name>
<evidence type="ECO:0000313" key="3">
    <source>
        <dbReference type="Proteomes" id="UP000297475"/>
    </source>
</evidence>
<feature type="domain" description="N-acetyltransferase" evidence="1">
    <location>
        <begin position="4"/>
        <end position="190"/>
    </location>
</feature>
<evidence type="ECO:0000259" key="1">
    <source>
        <dbReference type="PROSITE" id="PS51186"/>
    </source>
</evidence>
<evidence type="ECO:0000313" key="2">
    <source>
        <dbReference type="EMBL" id="TGG95030.1"/>
    </source>
</evidence>
<organism evidence="2 3">
    <name type="scientific">Natronospirillum operosum</name>
    <dbReference type="NCBI Taxonomy" id="2759953"/>
    <lineage>
        <taxon>Bacteria</taxon>
        <taxon>Pseudomonadati</taxon>
        <taxon>Pseudomonadota</taxon>
        <taxon>Gammaproteobacteria</taxon>
        <taxon>Oceanospirillales</taxon>
        <taxon>Natronospirillaceae</taxon>
        <taxon>Natronospirillum</taxon>
    </lineage>
</organism>
<dbReference type="PROSITE" id="PS51186">
    <property type="entry name" value="GNAT"/>
    <property type="match status" value="1"/>
</dbReference>
<protein>
    <submittedName>
        <fullName evidence="2">GNAT family N-acetyltransferase</fullName>
    </submittedName>
</protein>
<dbReference type="AlphaFoldDB" id="A0A4Z0WDB7"/>
<dbReference type="Proteomes" id="UP000297475">
    <property type="component" value="Unassembled WGS sequence"/>
</dbReference>
<keyword evidence="2" id="KW-0808">Transferase</keyword>
<dbReference type="GO" id="GO:0016747">
    <property type="term" value="F:acyltransferase activity, transferring groups other than amino-acyl groups"/>
    <property type="evidence" value="ECO:0007669"/>
    <property type="project" value="InterPro"/>
</dbReference>
<dbReference type="OrthoDB" id="187903at2"/>
<dbReference type="EMBL" id="SRMF01000001">
    <property type="protein sequence ID" value="TGG95030.1"/>
    <property type="molecule type" value="Genomic_DNA"/>
</dbReference>
<dbReference type="RefSeq" id="WP_135480356.1">
    <property type="nucleotide sequence ID" value="NZ_SRMF01000001.1"/>
</dbReference>
<comment type="caution">
    <text evidence="2">The sequence shown here is derived from an EMBL/GenBank/DDBJ whole genome shotgun (WGS) entry which is preliminary data.</text>
</comment>
<dbReference type="InterPro" id="IPR000182">
    <property type="entry name" value="GNAT_dom"/>
</dbReference>
<dbReference type="SUPFAM" id="SSF55729">
    <property type="entry name" value="Acyl-CoA N-acyltransferases (Nat)"/>
    <property type="match status" value="1"/>
</dbReference>
<sequence>MTDLTTRTLTGAELEPWLGDVARLRIDVFRGFPYLYDGSLDYERQYLQTYIDSDSATCVLALDGGQVVGAATGLAMRDAESEFRQPLIDAGLIVDKVFYCAESVLLPGYRGRGLYRHFFGEREAQARRLGLSQCVFCAVDRPDDHPLKPDNYQSLDPIWRRYGYQPLTGVKARFPWRDICQAEETEKTLSFYCKVL</sequence>
<gene>
    <name evidence="2" type="ORF">E4656_00970</name>
</gene>